<keyword evidence="4" id="KW-1185">Reference proteome</keyword>
<gene>
    <name evidence="3" type="ORF">Hgul01_00209</name>
</gene>
<feature type="transmembrane region" description="Helical" evidence="2">
    <location>
        <begin position="293"/>
        <end position="314"/>
    </location>
</feature>
<evidence type="ECO:0000256" key="2">
    <source>
        <dbReference type="SAM" id="Phobius"/>
    </source>
</evidence>
<name>A0ABP9WTB8_9CHLR</name>
<dbReference type="Proteomes" id="UP001428290">
    <property type="component" value="Unassembled WGS sequence"/>
</dbReference>
<feature type="compositionally biased region" description="Polar residues" evidence="1">
    <location>
        <begin position="159"/>
        <end position="172"/>
    </location>
</feature>
<feature type="region of interest" description="Disordered" evidence="1">
    <location>
        <begin position="234"/>
        <end position="286"/>
    </location>
</feature>
<evidence type="ECO:0000313" key="3">
    <source>
        <dbReference type="EMBL" id="GAA5526437.1"/>
    </source>
</evidence>
<evidence type="ECO:0000256" key="1">
    <source>
        <dbReference type="SAM" id="MobiDB-lite"/>
    </source>
</evidence>
<keyword evidence="2" id="KW-0812">Transmembrane</keyword>
<feature type="region of interest" description="Disordered" evidence="1">
    <location>
        <begin position="159"/>
        <end position="186"/>
    </location>
</feature>
<accession>A0ABP9WTB8</accession>
<keyword evidence="2" id="KW-0472">Membrane</keyword>
<feature type="compositionally biased region" description="Basic and acidic residues" evidence="1">
    <location>
        <begin position="248"/>
        <end position="283"/>
    </location>
</feature>
<organism evidence="3 4">
    <name type="scientific">Herpetosiphon gulosus</name>
    <dbReference type="NCBI Taxonomy" id="1973496"/>
    <lineage>
        <taxon>Bacteria</taxon>
        <taxon>Bacillati</taxon>
        <taxon>Chloroflexota</taxon>
        <taxon>Chloroflexia</taxon>
        <taxon>Herpetosiphonales</taxon>
        <taxon>Herpetosiphonaceae</taxon>
        <taxon>Herpetosiphon</taxon>
    </lineage>
</organism>
<reference evidence="3 4" key="1">
    <citation type="submission" date="2024-02" db="EMBL/GenBank/DDBJ databases">
        <title>Herpetosiphon gulosus NBRC 112829.</title>
        <authorList>
            <person name="Ichikawa N."/>
            <person name="Katano-Makiyama Y."/>
            <person name="Hidaka K."/>
        </authorList>
    </citation>
    <scope>NUCLEOTIDE SEQUENCE [LARGE SCALE GENOMIC DNA]</scope>
    <source>
        <strain evidence="3 4">NBRC 112829</strain>
    </source>
</reference>
<evidence type="ECO:0000313" key="4">
    <source>
        <dbReference type="Proteomes" id="UP001428290"/>
    </source>
</evidence>
<keyword evidence="2" id="KW-1133">Transmembrane helix</keyword>
<sequence>MVLPSSVSDRCTILPILPTPQHPMCVHSESFGGNPMTTGKTELITIALADPIDSIIQQVRNAKAEHVDIFMPEGSISLQSRKTCDRLRETANREGIELTLYTSDPKVVKAALTCQMMVVEIEPAVVSTKAPAAPPAPAKPVVPASPEEDFLASLEGLPTASTTDRLQTSPSISKPIPTAAPSQPARSEIDDWADALDSLSVASTAGETGLRQHEQARGNDSWDFDSFNDLSDALSGDTASAAPARPRIRPEDIELTSDDMHRQDAKARRARAEQKRADEKAELKQQTAPKRNYPLWGMVILGAIAIIALLWLLFGNTLASGVTVVVRPAPTSGGQTYEDVRLNYQADSISEPSSAAIQGRLINVPISVSVRGTVITATEQPDQAATGILEVYNRNTQAYPIPANTRVRVLNPAGEEIIFLTQAETTIPAATGNFAGIVSGVGSLQIVASAGGTRYNMPASQDPVWTIEGYEGALFSINPEPIQGGTTALLKLPVESDWMPLLPQAVAQFRSAIPAQMQTVLQEGEVLADVEFLPNVDALTQDPSLYDIQTRPVPETDGGFELVVTANFQGLAVRGSFAEQLNRALPNALRIKDPSFSTDTTSIVRSQVRLDNSGASLLLATVEVAPKTAVGLPDSTKLKIADSIKGLTPAEALVQLEALRESGLIGDIVSVPEVERLPIDPAEINIQVQE</sequence>
<evidence type="ECO:0008006" key="5">
    <source>
        <dbReference type="Google" id="ProtNLM"/>
    </source>
</evidence>
<proteinExistence type="predicted"/>
<protein>
    <recommendedName>
        <fullName evidence="5">Baseplate protein J-like domain-containing protein</fullName>
    </recommendedName>
</protein>
<dbReference type="EMBL" id="BAABRU010000001">
    <property type="protein sequence ID" value="GAA5526437.1"/>
    <property type="molecule type" value="Genomic_DNA"/>
</dbReference>
<comment type="caution">
    <text evidence="3">The sequence shown here is derived from an EMBL/GenBank/DDBJ whole genome shotgun (WGS) entry which is preliminary data.</text>
</comment>